<name>A0ABZ1BA23_9ACTN</name>
<dbReference type="RefSeq" id="WP_324278080.1">
    <property type="nucleotide sequence ID" value="NZ_CP141261.1"/>
</dbReference>
<organism evidence="1 2">
    <name type="scientific">Blastococcus brunescens</name>
    <dbReference type="NCBI Taxonomy" id="1564165"/>
    <lineage>
        <taxon>Bacteria</taxon>
        <taxon>Bacillati</taxon>
        <taxon>Actinomycetota</taxon>
        <taxon>Actinomycetes</taxon>
        <taxon>Geodermatophilales</taxon>
        <taxon>Geodermatophilaceae</taxon>
        <taxon>Blastococcus</taxon>
    </lineage>
</organism>
<reference evidence="1 2" key="1">
    <citation type="submission" date="2023-12" db="EMBL/GenBank/DDBJ databases">
        <title>Blastococcus brunescens sp. nov., an actonobacterium isolated from sandstone collected in sahara desert.</title>
        <authorList>
            <person name="Gtari M."/>
            <person name="Ghodhbane F."/>
        </authorList>
    </citation>
    <scope>NUCLEOTIDE SEQUENCE [LARGE SCALE GENOMIC DNA]</scope>
    <source>
        <strain evidence="1 2">BMG 8361</strain>
    </source>
</reference>
<accession>A0ABZ1BA23</accession>
<keyword evidence="2" id="KW-1185">Reference proteome</keyword>
<dbReference type="EMBL" id="CP141261">
    <property type="protein sequence ID" value="WRL66768.1"/>
    <property type="molecule type" value="Genomic_DNA"/>
</dbReference>
<gene>
    <name evidence="1" type="ORF">U6N30_16125</name>
</gene>
<sequence length="75" mass="7978">MSDFDPLASDAPDDAHAMYAELRAQCPVAHSDAYGGFWALTRYDDVAAAASDSRTFISSVRAVVPSDPAACAVRR</sequence>
<protein>
    <recommendedName>
        <fullName evidence="3">Cytochrome P450</fullName>
    </recommendedName>
</protein>
<evidence type="ECO:0000313" key="2">
    <source>
        <dbReference type="Proteomes" id="UP001324287"/>
    </source>
</evidence>
<evidence type="ECO:0008006" key="3">
    <source>
        <dbReference type="Google" id="ProtNLM"/>
    </source>
</evidence>
<proteinExistence type="predicted"/>
<dbReference type="Proteomes" id="UP001324287">
    <property type="component" value="Chromosome"/>
</dbReference>
<dbReference type="Gene3D" id="3.30.43.20">
    <property type="match status" value="1"/>
</dbReference>
<evidence type="ECO:0000313" key="1">
    <source>
        <dbReference type="EMBL" id="WRL66768.1"/>
    </source>
</evidence>